<dbReference type="PANTHER" id="PTHR22949">
    <property type="entry name" value="WHITE COLLAR 2 PROTEIN WC2"/>
    <property type="match status" value="1"/>
</dbReference>
<feature type="compositionally biased region" description="Low complexity" evidence="1">
    <location>
        <begin position="232"/>
        <end position="243"/>
    </location>
</feature>
<dbReference type="EMBL" id="JABEVY010000083">
    <property type="protein sequence ID" value="KAF5250828.1"/>
    <property type="molecule type" value="Genomic_DNA"/>
</dbReference>
<name>A0A8H4ZQB7_9HYPO</name>
<keyword evidence="4" id="KW-1185">Reference proteome</keyword>
<dbReference type="AlphaFoldDB" id="A0A8H4ZQB7"/>
<feature type="region of interest" description="Disordered" evidence="1">
    <location>
        <begin position="218"/>
        <end position="251"/>
    </location>
</feature>
<evidence type="ECO:0000259" key="2">
    <source>
        <dbReference type="Pfam" id="PF26087"/>
    </source>
</evidence>
<evidence type="ECO:0000256" key="1">
    <source>
        <dbReference type="SAM" id="MobiDB-lite"/>
    </source>
</evidence>
<organism evidence="3 4">
    <name type="scientific">Fusarium anthophilum</name>
    <dbReference type="NCBI Taxonomy" id="48485"/>
    <lineage>
        <taxon>Eukaryota</taxon>
        <taxon>Fungi</taxon>
        <taxon>Dikarya</taxon>
        <taxon>Ascomycota</taxon>
        <taxon>Pezizomycotina</taxon>
        <taxon>Sordariomycetes</taxon>
        <taxon>Hypocreomycetidae</taxon>
        <taxon>Hypocreales</taxon>
        <taxon>Nectriaceae</taxon>
        <taxon>Fusarium</taxon>
        <taxon>Fusarium fujikuroi species complex</taxon>
    </lineage>
</organism>
<protein>
    <recommendedName>
        <fullName evidence="2">DUF8032 domain-containing protein</fullName>
    </recommendedName>
</protein>
<comment type="caution">
    <text evidence="3">The sequence shown here is derived from an EMBL/GenBank/DDBJ whole genome shotgun (WGS) entry which is preliminary data.</text>
</comment>
<sequence length="402" mass="45275">MATVGDISSALVGGAQWPFSCEAGRGSWTGLKYGKVDDSDKRPKDNYRAVMKRHLNVRNLQAEQDHLKEFRSRLAEEITKVDSELTRVGNEIREAAAELEDTVQGGVRTEAGEALHDTGPISEEIPLIGELSAPTHDRSQGEKERGTRKYLPIEACTANHGTLKTPAPSIFMKANPAEAGSQSTFSKGKAKIQCDHCSHKPKGDPRWLQGNLTRHMKRMHPDKYPQSPPVLQVGPPQDGQEPQGPEKKPPALKRTVGHILAANSPIHGLDSYGVQWITFEYSKEREKKQWTIRCDVEAVNTKELSLEFKQNNCVYPQAWGPKDQYRGNRLMCETQYNEIGWALAELNVCLRGDRGLLQRAVDSWRNCRPDRRLHSRRMRRLAKENARRNISGSKASLQQSQW</sequence>
<evidence type="ECO:0000313" key="3">
    <source>
        <dbReference type="EMBL" id="KAF5250828.1"/>
    </source>
</evidence>
<gene>
    <name evidence="3" type="ORF">FANTH_4019</name>
</gene>
<accession>A0A8H4ZQB7</accession>
<evidence type="ECO:0000313" key="4">
    <source>
        <dbReference type="Proteomes" id="UP000573603"/>
    </source>
</evidence>
<proteinExistence type="predicted"/>
<dbReference type="Pfam" id="PF26087">
    <property type="entry name" value="DUF8032"/>
    <property type="match status" value="1"/>
</dbReference>
<dbReference type="Proteomes" id="UP000573603">
    <property type="component" value="Unassembled WGS sequence"/>
</dbReference>
<reference evidence="3 4" key="1">
    <citation type="journal article" date="2020" name="BMC Genomics">
        <title>Correction to: Identification and distribution of gene clusters required for synthesis of sphingolipid metabolism inhibitors in diverse species of the filamentous fungus Fusarium.</title>
        <authorList>
            <person name="Kim H.S."/>
            <person name="Lohmar J.M."/>
            <person name="Busman M."/>
            <person name="Brown D.W."/>
            <person name="Naumann T.A."/>
            <person name="Divon H.H."/>
            <person name="Lysoe E."/>
            <person name="Uhlig S."/>
            <person name="Proctor R.H."/>
        </authorList>
    </citation>
    <scope>NUCLEOTIDE SEQUENCE [LARGE SCALE GENOMIC DNA]</scope>
    <source>
        <strain evidence="3 4">NRRL 25214</strain>
    </source>
</reference>
<dbReference type="InterPro" id="IPR058345">
    <property type="entry name" value="DUF8032"/>
</dbReference>
<feature type="domain" description="DUF8032" evidence="2">
    <location>
        <begin position="274"/>
        <end position="366"/>
    </location>
</feature>
<dbReference type="PANTHER" id="PTHR22949:SF0">
    <property type="entry name" value="RE27538P"/>
    <property type="match status" value="1"/>
</dbReference>